<gene>
    <name evidence="10" type="ORF">GUITHDRAFT_104807</name>
</gene>
<accession>L1JLQ7</accession>
<dbReference type="GeneID" id="17305944"/>
<dbReference type="InterPro" id="IPR013947">
    <property type="entry name" value="Mediator_Med14"/>
</dbReference>
<feature type="compositionally biased region" description="Pro residues" evidence="8">
    <location>
        <begin position="1038"/>
        <end position="1055"/>
    </location>
</feature>
<keyword evidence="5 7" id="KW-0804">Transcription</keyword>
<dbReference type="Pfam" id="PF08638">
    <property type="entry name" value="Med14"/>
    <property type="match status" value="1"/>
</dbReference>
<dbReference type="PANTHER" id="PTHR12809:SF2">
    <property type="entry name" value="MEDIATOR OF RNA POLYMERASE II TRANSCRIPTION SUBUNIT 14"/>
    <property type="match status" value="1"/>
</dbReference>
<evidence type="ECO:0000259" key="9">
    <source>
        <dbReference type="Pfam" id="PF08638"/>
    </source>
</evidence>
<proteinExistence type="inferred from homology"/>
<comment type="similarity">
    <text evidence="2 7">Belongs to the Mediator complex subunit 14 family.</text>
</comment>
<reference evidence="11" key="3">
    <citation type="submission" date="2015-06" db="UniProtKB">
        <authorList>
            <consortium name="EnsemblProtists"/>
        </authorList>
    </citation>
    <scope>IDENTIFICATION</scope>
</reference>
<dbReference type="OrthoDB" id="205099at2759"/>
<dbReference type="RefSeq" id="XP_005836257.1">
    <property type="nucleotide sequence ID" value="XM_005836200.1"/>
</dbReference>
<dbReference type="EnsemblProtists" id="EKX49277">
    <property type="protein sequence ID" value="EKX49277"/>
    <property type="gene ID" value="GUITHDRAFT_104807"/>
</dbReference>
<dbReference type="GO" id="GO:0006357">
    <property type="term" value="P:regulation of transcription by RNA polymerase II"/>
    <property type="evidence" value="ECO:0007669"/>
    <property type="project" value="InterPro"/>
</dbReference>
<dbReference type="PANTHER" id="PTHR12809">
    <property type="entry name" value="MEDIATOR COMPLEX SUBUNIT"/>
    <property type="match status" value="1"/>
</dbReference>
<evidence type="ECO:0000313" key="11">
    <source>
        <dbReference type="EnsemblProtists" id="EKX49277"/>
    </source>
</evidence>
<dbReference type="PaxDb" id="55529-EKX49277"/>
<comment type="subcellular location">
    <subcellularLocation>
        <location evidence="1 7">Nucleus</location>
    </subcellularLocation>
</comment>
<keyword evidence="12" id="KW-1185">Reference proteome</keyword>
<evidence type="ECO:0000256" key="4">
    <source>
        <dbReference type="ARBA" id="ARBA00023159"/>
    </source>
</evidence>
<dbReference type="Proteomes" id="UP000011087">
    <property type="component" value="Unassembled WGS sequence"/>
</dbReference>
<reference evidence="10 12" key="1">
    <citation type="journal article" date="2012" name="Nature">
        <title>Algal genomes reveal evolutionary mosaicism and the fate of nucleomorphs.</title>
        <authorList>
            <consortium name="DOE Joint Genome Institute"/>
            <person name="Curtis B.A."/>
            <person name="Tanifuji G."/>
            <person name="Burki F."/>
            <person name="Gruber A."/>
            <person name="Irimia M."/>
            <person name="Maruyama S."/>
            <person name="Arias M.C."/>
            <person name="Ball S.G."/>
            <person name="Gile G.H."/>
            <person name="Hirakawa Y."/>
            <person name="Hopkins J.F."/>
            <person name="Kuo A."/>
            <person name="Rensing S.A."/>
            <person name="Schmutz J."/>
            <person name="Symeonidi A."/>
            <person name="Elias M."/>
            <person name="Eveleigh R.J."/>
            <person name="Herman E.K."/>
            <person name="Klute M.J."/>
            <person name="Nakayama T."/>
            <person name="Obornik M."/>
            <person name="Reyes-Prieto A."/>
            <person name="Armbrust E.V."/>
            <person name="Aves S.J."/>
            <person name="Beiko R.G."/>
            <person name="Coutinho P."/>
            <person name="Dacks J.B."/>
            <person name="Durnford D.G."/>
            <person name="Fast N.M."/>
            <person name="Green B.R."/>
            <person name="Grisdale C.J."/>
            <person name="Hempel F."/>
            <person name="Henrissat B."/>
            <person name="Hoppner M.P."/>
            <person name="Ishida K."/>
            <person name="Kim E."/>
            <person name="Koreny L."/>
            <person name="Kroth P.G."/>
            <person name="Liu Y."/>
            <person name="Malik S.B."/>
            <person name="Maier U.G."/>
            <person name="McRose D."/>
            <person name="Mock T."/>
            <person name="Neilson J.A."/>
            <person name="Onodera N.T."/>
            <person name="Poole A.M."/>
            <person name="Pritham E.J."/>
            <person name="Richards T.A."/>
            <person name="Rocap G."/>
            <person name="Roy S.W."/>
            <person name="Sarai C."/>
            <person name="Schaack S."/>
            <person name="Shirato S."/>
            <person name="Slamovits C.H."/>
            <person name="Spencer D.F."/>
            <person name="Suzuki S."/>
            <person name="Worden A.Z."/>
            <person name="Zauner S."/>
            <person name="Barry K."/>
            <person name="Bell C."/>
            <person name="Bharti A.K."/>
            <person name="Crow J.A."/>
            <person name="Grimwood J."/>
            <person name="Kramer R."/>
            <person name="Lindquist E."/>
            <person name="Lucas S."/>
            <person name="Salamov A."/>
            <person name="McFadden G.I."/>
            <person name="Lane C.E."/>
            <person name="Keeling P.J."/>
            <person name="Gray M.W."/>
            <person name="Grigoriev I.V."/>
            <person name="Archibald J.M."/>
        </authorList>
    </citation>
    <scope>NUCLEOTIDE SEQUENCE</scope>
    <source>
        <strain evidence="10 12">CCMP2712</strain>
    </source>
</reference>
<evidence type="ECO:0000256" key="8">
    <source>
        <dbReference type="SAM" id="MobiDB-lite"/>
    </source>
</evidence>
<evidence type="ECO:0000256" key="5">
    <source>
        <dbReference type="ARBA" id="ARBA00023163"/>
    </source>
</evidence>
<dbReference type="STRING" id="905079.L1JLQ7"/>
<keyword evidence="3 7" id="KW-0805">Transcription regulation</keyword>
<evidence type="ECO:0000313" key="12">
    <source>
        <dbReference type="Proteomes" id="UP000011087"/>
    </source>
</evidence>
<dbReference type="GO" id="GO:0003712">
    <property type="term" value="F:transcription coregulator activity"/>
    <property type="evidence" value="ECO:0007669"/>
    <property type="project" value="UniProtKB-UniRule"/>
</dbReference>
<evidence type="ECO:0000256" key="1">
    <source>
        <dbReference type="ARBA" id="ARBA00004123"/>
    </source>
</evidence>
<comment type="subunit">
    <text evidence="7">Component of the Mediator complex.</text>
</comment>
<keyword evidence="6 7" id="KW-0539">Nucleus</keyword>
<dbReference type="KEGG" id="gtt:GUITHDRAFT_104807"/>
<evidence type="ECO:0000256" key="3">
    <source>
        <dbReference type="ARBA" id="ARBA00023015"/>
    </source>
</evidence>
<evidence type="ECO:0000256" key="6">
    <source>
        <dbReference type="ARBA" id="ARBA00023242"/>
    </source>
</evidence>
<name>L1JLQ7_GUITC</name>
<dbReference type="InterPro" id="IPR055122">
    <property type="entry name" value="Med14_N"/>
</dbReference>
<feature type="region of interest" description="Disordered" evidence="8">
    <location>
        <begin position="593"/>
        <end position="615"/>
    </location>
</feature>
<dbReference type="GO" id="GO:0070847">
    <property type="term" value="C:core mediator complex"/>
    <property type="evidence" value="ECO:0007669"/>
    <property type="project" value="TreeGrafter"/>
</dbReference>
<feature type="domain" description="Mediator complex subunit MED14 N-terminal" evidence="9">
    <location>
        <begin position="10"/>
        <end position="195"/>
    </location>
</feature>
<evidence type="ECO:0000256" key="7">
    <source>
        <dbReference type="RuleBase" id="RU365082"/>
    </source>
</evidence>
<dbReference type="GO" id="GO:0016592">
    <property type="term" value="C:mediator complex"/>
    <property type="evidence" value="ECO:0007669"/>
    <property type="project" value="UniProtKB-UniRule"/>
</dbReference>
<dbReference type="eggNOG" id="KOG1875">
    <property type="taxonomic scope" value="Eukaryota"/>
</dbReference>
<feature type="region of interest" description="Disordered" evidence="8">
    <location>
        <begin position="1035"/>
        <end position="1059"/>
    </location>
</feature>
<dbReference type="EMBL" id="JH992982">
    <property type="protein sequence ID" value="EKX49277.1"/>
    <property type="molecule type" value="Genomic_DNA"/>
</dbReference>
<keyword evidence="4 7" id="KW-0010">Activator</keyword>
<reference evidence="12" key="2">
    <citation type="submission" date="2012-11" db="EMBL/GenBank/DDBJ databases">
        <authorList>
            <person name="Kuo A."/>
            <person name="Curtis B.A."/>
            <person name="Tanifuji G."/>
            <person name="Burki F."/>
            <person name="Gruber A."/>
            <person name="Irimia M."/>
            <person name="Maruyama S."/>
            <person name="Arias M.C."/>
            <person name="Ball S.G."/>
            <person name="Gile G.H."/>
            <person name="Hirakawa Y."/>
            <person name="Hopkins J.F."/>
            <person name="Rensing S.A."/>
            <person name="Schmutz J."/>
            <person name="Symeonidi A."/>
            <person name="Elias M."/>
            <person name="Eveleigh R.J."/>
            <person name="Herman E.K."/>
            <person name="Klute M.J."/>
            <person name="Nakayama T."/>
            <person name="Obornik M."/>
            <person name="Reyes-Prieto A."/>
            <person name="Armbrust E.V."/>
            <person name="Aves S.J."/>
            <person name="Beiko R.G."/>
            <person name="Coutinho P."/>
            <person name="Dacks J.B."/>
            <person name="Durnford D.G."/>
            <person name="Fast N.M."/>
            <person name="Green B.R."/>
            <person name="Grisdale C."/>
            <person name="Hempe F."/>
            <person name="Henrissat B."/>
            <person name="Hoppner M.P."/>
            <person name="Ishida K.-I."/>
            <person name="Kim E."/>
            <person name="Koreny L."/>
            <person name="Kroth P.G."/>
            <person name="Liu Y."/>
            <person name="Malik S.-B."/>
            <person name="Maier U.G."/>
            <person name="McRose D."/>
            <person name="Mock T."/>
            <person name="Neilson J.A."/>
            <person name="Onodera N.T."/>
            <person name="Poole A.M."/>
            <person name="Pritham E.J."/>
            <person name="Richards T.A."/>
            <person name="Rocap G."/>
            <person name="Roy S.W."/>
            <person name="Sarai C."/>
            <person name="Schaack S."/>
            <person name="Shirato S."/>
            <person name="Slamovits C.H."/>
            <person name="Spencer D.F."/>
            <person name="Suzuki S."/>
            <person name="Worden A.Z."/>
            <person name="Zauner S."/>
            <person name="Barry K."/>
            <person name="Bell C."/>
            <person name="Bharti A.K."/>
            <person name="Crow J.A."/>
            <person name="Grimwood J."/>
            <person name="Kramer R."/>
            <person name="Lindquist E."/>
            <person name="Lucas S."/>
            <person name="Salamov A."/>
            <person name="McFadden G.I."/>
            <person name="Lane C.E."/>
            <person name="Keeling P.J."/>
            <person name="Gray M.W."/>
            <person name="Grigoriev I.V."/>
            <person name="Archibald J.M."/>
        </authorList>
    </citation>
    <scope>NUCLEOTIDE SEQUENCE</scope>
    <source>
        <strain evidence="12">CCMP2712</strain>
    </source>
</reference>
<evidence type="ECO:0000313" key="10">
    <source>
        <dbReference type="EMBL" id="EKX49277.1"/>
    </source>
</evidence>
<sequence length="1301" mass="145797">MPEDSSMEVPVNLAVDCVVRNAMEKLVEKQADLRNKSFQRKKELAKYFEETRRQLISLLALVRWQKKRLKVTKQCDDLIENLRLHHWHMHTTSERLCIASEELAYQHRTPMYDMRTAVDVLASGTYNGLPDMEMQKIITPKVTDAEKEQVIKRLDFLIRTELLNMKIPADLSKVEVKDGRLTLQADDEFELVLSLRLDQSPHPFKVDKVQLLVKAQGGPLPACDGLVPLIENRMMHNQEPLVEAVTILGDCARFRTWQILNSQAQGPLFSPKVDVETSTNGNSFTVYYWQDSQAPVSFESLMTSAVRKNTVETKANVSADSRIKIKNPCIIFMSTKEGHSRVQIKHSPPLVDEDGKIVEIHVNRSSLSLESVIQDVLKLHSSCRLRLLHKRLSEYECLLRDCDIAVTMTPTGNELVVHVEGKPRVSIVSDYKSGELEARDLLLTDSAPTYEKLQTGLHRALLRTGDDSVAQVLIAWRSYDILNIVTGLAPSFGLKPAFKLLTYSHSQSIQLNDLVNEKKPGIFLQLPGCSILDSGYKDPSKPLPKPSSQDVWALMVQYDAYEGKFHFSLLILSVSKGAKPVIEKLDVDKIPLQSWPPASSQNQEPRTKKRKVTGPIETSSVEKIARIQLAKVSEIVSKRIRFMQLEKQLDMQRIKWRSVGDVILLHLHASLLQSRELRLYLEPKSASFVAGGCSGWKAEMTITTSYHEHYKHPSEILPTIKRVGFLEEVVEEGGSNTLTLNFPNIHCESIRMLQQIVQGLSHIARLAHRIMEIFDPAHSEEYKDLQGTLAIEAMGHTCIVLRMIESRQLISIRYRLRGGFAVSIGNEVHPLTGNAEIALDSEQDIVDILTSIVSMQVLLDIVKELPTNPGDVTLFSHHLDGLCVIFRGMFGFYIRYTDIYSISDATVCTPRFASKGMVEQDEWSYKFPPTSFSSFMDTIWPIPDWQNVISFIVDHITALDYNSLLAEGQNVLVPEREQGYLPPIPHFTGKSSSLVCSRAHVQKTIELAYQHIVVSFMHIYGNWLISKVNTSTTNRIAPAPPAQSAPPAPPAPPAHPASAPSTFIVRGRHIFSLELTQKGMPQWNGVEKLRLKVENAGAAAEKTKETLTDADVKTIESIFEEAINESCSMNRLRSFLNLLSFPVAVIHSFCEIWREISIMYKQVAEVALAPVFLVDTAETKEKVAAGIRKGALTPSPRSDSVSCILHDNTKDEATFVLRLWMNETPAVEVQLIYAYTQSKMFSGTITVLPVGSSREASATEMAETILKLTANPTPVPAGQLWSSVKNILGQFQAPPPPAPAI</sequence>
<dbReference type="HOGENOM" id="CLU_261493_0_0_1"/>
<protein>
    <recommendedName>
        <fullName evidence="7">Mediator of RNA polymerase II transcription subunit 14</fullName>
    </recommendedName>
    <alternativeName>
        <fullName evidence="7">Mediator complex subunit 14</fullName>
    </alternativeName>
</protein>
<comment type="function">
    <text evidence="7">Component of the Mediator complex, a coactivator involved in the regulated transcription of nearly all RNA polymerase II-dependent genes. Mediator functions as a bridge to convey information from gene-specific regulatory proteins to the basal RNA polymerase II transcription machinery. Mediator is recruited to promoters by direct interactions with regulatory proteins and serves as a scaffold for the assembly of a functional preinitiation complex with RNA polymerase II and the general transcription factors.</text>
</comment>
<evidence type="ECO:0000256" key="2">
    <source>
        <dbReference type="ARBA" id="ARBA00007813"/>
    </source>
</evidence>
<organism evidence="10">
    <name type="scientific">Guillardia theta (strain CCMP2712)</name>
    <name type="common">Cryptophyte</name>
    <dbReference type="NCBI Taxonomy" id="905079"/>
    <lineage>
        <taxon>Eukaryota</taxon>
        <taxon>Cryptophyceae</taxon>
        <taxon>Pyrenomonadales</taxon>
        <taxon>Geminigeraceae</taxon>
        <taxon>Guillardia</taxon>
    </lineage>
</organism>